<dbReference type="Pfam" id="PF05935">
    <property type="entry name" value="Arylsulfotrans"/>
    <property type="match status" value="1"/>
</dbReference>
<sequence>MQLIVKNVANETRAFPESVLSCPIEWIKYLVRCSSPSAGYWRIPQTSIDLEEFNMGHPTIYPTGVTIFKPEKCWGGYTIFQAQEVGAVLMDMNGHEINVWKGVHGMPNKIFPGGYLVTSRGRRSGKFSVQDGLDVVQVDWDGNIVWKFDQNEFVEDPGYPGRWLARYHHDFQREGNPVGYYAPGMDPKALEGKTLILAHRNVRNSAISDKQLLDDLILEVDWEGNILWEWSCNEHFDEMGFREGPKNTLCRNPNYRPTQPEGMGDWMHINSMSVLGPNKWYDAGDERFHPENIIVDGREANIIFIISKKTGKITWKIGPDYDTSPELKAIGWIIGQHHAHMVPHGLPGAGNILVFDNGGWGGYDVPNPGSPTGVKAALRDHSRVLEIDPVSLKIVWQYTPKEAGFLEPMDSNRFYSPFISGMQRLPNGNTLITEGSDGRVFEVTPNHEIVWEFISPYWGKHVPMNMTYRAYRVPYEWVPQVEKPVETPIEPLNVSTFRVPGAAAAGDRAKEVTVEGCQPYEGSNALCVASVEDPKG</sequence>
<protein>
    <recommendedName>
        <fullName evidence="2">Thioredoxin</fullName>
    </recommendedName>
</protein>
<accession>A0A212KHS0</accession>
<name>A0A212KHS0_9BACT</name>
<dbReference type="SUPFAM" id="SSF63829">
    <property type="entry name" value="Calcium-dependent phosphotriesterase"/>
    <property type="match status" value="1"/>
</dbReference>
<dbReference type="AlphaFoldDB" id="A0A212KHS0"/>
<gene>
    <name evidence="1" type="ORF">KM92DES2_20005</name>
</gene>
<dbReference type="PANTHER" id="PTHR35340">
    <property type="entry name" value="PQQ ENZYME REPEAT PROTEIN-RELATED"/>
    <property type="match status" value="1"/>
</dbReference>
<proteinExistence type="predicted"/>
<evidence type="ECO:0000313" key="1">
    <source>
        <dbReference type="EMBL" id="SBW11253.1"/>
    </source>
</evidence>
<dbReference type="InterPro" id="IPR010262">
    <property type="entry name" value="Arylsulfotransferase_bact"/>
</dbReference>
<dbReference type="InterPro" id="IPR053143">
    <property type="entry name" value="Arylsulfate_ST"/>
</dbReference>
<dbReference type="PANTHER" id="PTHR35340:SF5">
    <property type="entry name" value="ASST-DOMAIN-CONTAINING PROTEIN"/>
    <property type="match status" value="1"/>
</dbReference>
<organism evidence="1">
    <name type="scientific">uncultured Desulfovibrio sp</name>
    <dbReference type="NCBI Taxonomy" id="167968"/>
    <lineage>
        <taxon>Bacteria</taxon>
        <taxon>Pseudomonadati</taxon>
        <taxon>Thermodesulfobacteriota</taxon>
        <taxon>Desulfovibrionia</taxon>
        <taxon>Desulfovibrionales</taxon>
        <taxon>Desulfovibrionaceae</taxon>
        <taxon>Desulfovibrio</taxon>
        <taxon>environmental samples</taxon>
    </lineage>
</organism>
<evidence type="ECO:0008006" key="2">
    <source>
        <dbReference type="Google" id="ProtNLM"/>
    </source>
</evidence>
<reference evidence="1" key="1">
    <citation type="submission" date="2016-04" db="EMBL/GenBank/DDBJ databases">
        <authorList>
            <person name="Evans L.H."/>
            <person name="Alamgir A."/>
            <person name="Owens N."/>
            <person name="Weber N.D."/>
            <person name="Virtaneva K."/>
            <person name="Barbian K."/>
            <person name="Babar A."/>
            <person name="Rosenke K."/>
        </authorList>
    </citation>
    <scope>NUCLEOTIDE SEQUENCE</scope>
    <source>
        <strain evidence="1">92-2</strain>
    </source>
</reference>
<dbReference type="GO" id="GO:0004062">
    <property type="term" value="F:aryl sulfotransferase activity"/>
    <property type="evidence" value="ECO:0007669"/>
    <property type="project" value="InterPro"/>
</dbReference>
<dbReference type="EMBL" id="FLUP01000002">
    <property type="protein sequence ID" value="SBW11253.1"/>
    <property type="molecule type" value="Genomic_DNA"/>
</dbReference>